<dbReference type="InterPro" id="IPR037143">
    <property type="entry name" value="4-PPantetheinyl_Trfase_dom_sf"/>
</dbReference>
<dbReference type="InterPro" id="IPR008278">
    <property type="entry name" value="4-PPantetheinyl_Trfase_dom"/>
</dbReference>
<dbReference type="GO" id="GO:0000287">
    <property type="term" value="F:magnesium ion binding"/>
    <property type="evidence" value="ECO:0007669"/>
    <property type="project" value="InterPro"/>
</dbReference>
<keyword evidence="2 6" id="KW-0808">Transferase</keyword>
<dbReference type="PANTHER" id="PTHR12215">
    <property type="entry name" value="PHOSPHOPANTETHEINE TRANSFERASE"/>
    <property type="match status" value="1"/>
</dbReference>
<feature type="domain" description="4'-phosphopantetheinyl transferase N-terminal" evidence="5">
    <location>
        <begin position="34"/>
        <end position="94"/>
    </location>
</feature>
<accession>A0A7W9HK68</accession>
<protein>
    <submittedName>
        <fullName evidence="6">4'-phosphopantetheinyl transferase</fullName>
        <ecNumber evidence="6">2.7.8.-</ecNumber>
    </submittedName>
</protein>
<dbReference type="Pfam" id="PF17837">
    <property type="entry name" value="4PPT_N"/>
    <property type="match status" value="1"/>
</dbReference>
<dbReference type="EC" id="2.7.8.-" evidence="6"/>
<reference evidence="6 7" key="1">
    <citation type="submission" date="2020-08" db="EMBL/GenBank/DDBJ databases">
        <title>Sequencing the genomes of 1000 actinobacteria strains.</title>
        <authorList>
            <person name="Klenk H.-P."/>
        </authorList>
    </citation>
    <scope>NUCLEOTIDE SEQUENCE [LARGE SCALE GENOMIC DNA]</scope>
    <source>
        <strain evidence="6 7">DSM 45486</strain>
    </source>
</reference>
<dbReference type="PANTHER" id="PTHR12215:SF10">
    <property type="entry name" value="L-AMINOADIPATE-SEMIALDEHYDE DEHYDROGENASE-PHOSPHOPANTETHEINYL TRANSFERASE"/>
    <property type="match status" value="1"/>
</dbReference>
<dbReference type="EMBL" id="JACHMO010000001">
    <property type="protein sequence ID" value="MBB5803808.1"/>
    <property type="molecule type" value="Genomic_DNA"/>
</dbReference>
<evidence type="ECO:0000256" key="1">
    <source>
        <dbReference type="ARBA" id="ARBA00010990"/>
    </source>
</evidence>
<dbReference type="GO" id="GO:0008897">
    <property type="term" value="F:holo-[acyl-carrier-protein] synthase activity"/>
    <property type="evidence" value="ECO:0007669"/>
    <property type="project" value="InterPro"/>
</dbReference>
<dbReference type="SUPFAM" id="SSF56214">
    <property type="entry name" value="4'-phosphopantetheinyl transferase"/>
    <property type="match status" value="2"/>
</dbReference>
<evidence type="ECO:0000259" key="5">
    <source>
        <dbReference type="Pfam" id="PF17837"/>
    </source>
</evidence>
<feature type="domain" description="4'-phosphopantetheinyl transferase" evidence="4">
    <location>
        <begin position="98"/>
        <end position="167"/>
    </location>
</feature>
<evidence type="ECO:0000313" key="6">
    <source>
        <dbReference type="EMBL" id="MBB5803808.1"/>
    </source>
</evidence>
<comment type="similarity">
    <text evidence="1">Belongs to the P-Pant transferase superfamily. Gsp/Sfp/HetI/AcpT family.</text>
</comment>
<dbReference type="GO" id="GO:0019878">
    <property type="term" value="P:lysine biosynthetic process via aminoadipic acid"/>
    <property type="evidence" value="ECO:0007669"/>
    <property type="project" value="TreeGrafter"/>
</dbReference>
<evidence type="ECO:0000256" key="2">
    <source>
        <dbReference type="ARBA" id="ARBA00022679"/>
    </source>
</evidence>
<name>A0A7W9HK68_9PSEU</name>
<dbReference type="GO" id="GO:0005829">
    <property type="term" value="C:cytosol"/>
    <property type="evidence" value="ECO:0007669"/>
    <property type="project" value="TreeGrafter"/>
</dbReference>
<evidence type="ECO:0000256" key="3">
    <source>
        <dbReference type="SAM" id="MobiDB-lite"/>
    </source>
</evidence>
<dbReference type="Pfam" id="PF01648">
    <property type="entry name" value="ACPS"/>
    <property type="match status" value="1"/>
</dbReference>
<dbReference type="InterPro" id="IPR050559">
    <property type="entry name" value="P-Pant_transferase_sf"/>
</dbReference>
<gene>
    <name evidence="6" type="ORF">F4560_003576</name>
</gene>
<dbReference type="Proteomes" id="UP000552097">
    <property type="component" value="Unassembled WGS sequence"/>
</dbReference>
<organism evidence="6 7">
    <name type="scientific">Saccharothrix ecbatanensis</name>
    <dbReference type="NCBI Taxonomy" id="1105145"/>
    <lineage>
        <taxon>Bacteria</taxon>
        <taxon>Bacillati</taxon>
        <taxon>Actinomycetota</taxon>
        <taxon>Actinomycetes</taxon>
        <taxon>Pseudonocardiales</taxon>
        <taxon>Pseudonocardiaceae</taxon>
        <taxon>Saccharothrix</taxon>
    </lineage>
</organism>
<evidence type="ECO:0000313" key="7">
    <source>
        <dbReference type="Proteomes" id="UP000552097"/>
    </source>
</evidence>
<evidence type="ECO:0000259" key="4">
    <source>
        <dbReference type="Pfam" id="PF01648"/>
    </source>
</evidence>
<sequence>MNGVVVTLAGRGRGPDPGRHTTAADRDRAAGLPERRAAEYLEGRALLRWLLGRVLGPRSAGAAIGVTATGKPVLDNDIGVSVSHSARVLAAAVAPDRAVGVDVQEHVLPTPGLLTRCCREEDLAAVAALAPADRARVFTALWVVQEACLKASGEGVRFRPGRVPVRPGHRRGAWRDFRWQLLSPFDGAEVAVAASGPPPRIHVLLPKE</sequence>
<dbReference type="InterPro" id="IPR041354">
    <property type="entry name" value="4PPT_N"/>
</dbReference>
<dbReference type="AlphaFoldDB" id="A0A7W9HK68"/>
<comment type="caution">
    <text evidence="6">The sequence shown here is derived from an EMBL/GenBank/DDBJ whole genome shotgun (WGS) entry which is preliminary data.</text>
</comment>
<proteinExistence type="inferred from homology"/>
<feature type="compositionally biased region" description="Basic and acidic residues" evidence="3">
    <location>
        <begin position="13"/>
        <end position="30"/>
    </location>
</feature>
<dbReference type="Gene3D" id="3.90.470.20">
    <property type="entry name" value="4'-phosphopantetheinyl transferase domain"/>
    <property type="match status" value="2"/>
</dbReference>
<keyword evidence="7" id="KW-1185">Reference proteome</keyword>
<dbReference type="RefSeq" id="WP_184921320.1">
    <property type="nucleotide sequence ID" value="NZ_JACHMO010000001.1"/>
</dbReference>
<feature type="region of interest" description="Disordered" evidence="3">
    <location>
        <begin position="9"/>
        <end position="30"/>
    </location>
</feature>